<dbReference type="InParanoid" id="A0A251V7T3"/>
<gene>
    <name evidence="1" type="ORF">HannXRQ_Chr03g0070661</name>
</gene>
<protein>
    <submittedName>
        <fullName evidence="1">Uncharacterized protein</fullName>
    </submittedName>
</protein>
<dbReference type="Proteomes" id="UP000215914">
    <property type="component" value="Chromosome 3"/>
</dbReference>
<name>A0A251V7T3_HELAN</name>
<proteinExistence type="predicted"/>
<accession>A0A251V7T3</accession>
<reference evidence="2" key="1">
    <citation type="journal article" date="2017" name="Nature">
        <title>The sunflower genome provides insights into oil metabolism, flowering and Asterid evolution.</title>
        <authorList>
            <person name="Badouin H."/>
            <person name="Gouzy J."/>
            <person name="Grassa C.J."/>
            <person name="Murat F."/>
            <person name="Staton S.E."/>
            <person name="Cottret L."/>
            <person name="Lelandais-Briere C."/>
            <person name="Owens G.L."/>
            <person name="Carrere S."/>
            <person name="Mayjonade B."/>
            <person name="Legrand L."/>
            <person name="Gill N."/>
            <person name="Kane N.C."/>
            <person name="Bowers J.E."/>
            <person name="Hubner S."/>
            <person name="Bellec A."/>
            <person name="Berard A."/>
            <person name="Berges H."/>
            <person name="Blanchet N."/>
            <person name="Boniface M.C."/>
            <person name="Brunel D."/>
            <person name="Catrice O."/>
            <person name="Chaidir N."/>
            <person name="Claudel C."/>
            <person name="Donnadieu C."/>
            <person name="Faraut T."/>
            <person name="Fievet G."/>
            <person name="Helmstetter N."/>
            <person name="King M."/>
            <person name="Knapp S.J."/>
            <person name="Lai Z."/>
            <person name="Le Paslier M.C."/>
            <person name="Lippi Y."/>
            <person name="Lorenzon L."/>
            <person name="Mandel J.R."/>
            <person name="Marage G."/>
            <person name="Marchand G."/>
            <person name="Marquand E."/>
            <person name="Bret-Mestries E."/>
            <person name="Morien E."/>
            <person name="Nambeesan S."/>
            <person name="Nguyen T."/>
            <person name="Pegot-Espagnet P."/>
            <person name="Pouilly N."/>
            <person name="Raftis F."/>
            <person name="Sallet E."/>
            <person name="Schiex T."/>
            <person name="Thomas J."/>
            <person name="Vandecasteele C."/>
            <person name="Vares D."/>
            <person name="Vear F."/>
            <person name="Vautrin S."/>
            <person name="Crespi M."/>
            <person name="Mangin B."/>
            <person name="Burke J.M."/>
            <person name="Salse J."/>
            <person name="Munos S."/>
            <person name="Vincourt P."/>
            <person name="Rieseberg L.H."/>
            <person name="Langlade N.B."/>
        </authorList>
    </citation>
    <scope>NUCLEOTIDE SEQUENCE [LARGE SCALE GENOMIC DNA]</scope>
    <source>
        <strain evidence="2">cv. SF193</strain>
    </source>
</reference>
<organism evidence="1 2">
    <name type="scientific">Helianthus annuus</name>
    <name type="common">Common sunflower</name>
    <dbReference type="NCBI Taxonomy" id="4232"/>
    <lineage>
        <taxon>Eukaryota</taxon>
        <taxon>Viridiplantae</taxon>
        <taxon>Streptophyta</taxon>
        <taxon>Embryophyta</taxon>
        <taxon>Tracheophyta</taxon>
        <taxon>Spermatophyta</taxon>
        <taxon>Magnoliopsida</taxon>
        <taxon>eudicotyledons</taxon>
        <taxon>Gunneridae</taxon>
        <taxon>Pentapetalae</taxon>
        <taxon>asterids</taxon>
        <taxon>campanulids</taxon>
        <taxon>Asterales</taxon>
        <taxon>Asteraceae</taxon>
        <taxon>Asteroideae</taxon>
        <taxon>Heliantheae alliance</taxon>
        <taxon>Heliantheae</taxon>
        <taxon>Helianthus</taxon>
    </lineage>
</organism>
<keyword evidence="2" id="KW-1185">Reference proteome</keyword>
<evidence type="ECO:0000313" key="2">
    <source>
        <dbReference type="Proteomes" id="UP000215914"/>
    </source>
</evidence>
<dbReference type="AlphaFoldDB" id="A0A251V7T3"/>
<evidence type="ECO:0000313" key="1">
    <source>
        <dbReference type="EMBL" id="OTG31002.1"/>
    </source>
</evidence>
<dbReference type="EMBL" id="CM007892">
    <property type="protein sequence ID" value="OTG31002.1"/>
    <property type="molecule type" value="Genomic_DNA"/>
</dbReference>
<sequence>MVFNFDLFNNSGCGCCSVGWKSSSFLGFNSSSPNGVAPTNRFKRVRVVCPSAYAFDSSSEIED</sequence>